<keyword evidence="2" id="KW-1185">Reference proteome</keyword>
<organism evidence="1 2">
    <name type="scientific">Dictyobacter arantiisoli</name>
    <dbReference type="NCBI Taxonomy" id="2014874"/>
    <lineage>
        <taxon>Bacteria</taxon>
        <taxon>Bacillati</taxon>
        <taxon>Chloroflexota</taxon>
        <taxon>Ktedonobacteria</taxon>
        <taxon>Ktedonobacterales</taxon>
        <taxon>Dictyobacteraceae</taxon>
        <taxon>Dictyobacter</taxon>
    </lineage>
</organism>
<name>A0A5A5T9C1_9CHLR</name>
<evidence type="ECO:0000313" key="2">
    <source>
        <dbReference type="Proteomes" id="UP000322530"/>
    </source>
</evidence>
<dbReference type="EMBL" id="BIXY01000018">
    <property type="protein sequence ID" value="GCF08090.1"/>
    <property type="molecule type" value="Genomic_DNA"/>
</dbReference>
<dbReference type="AlphaFoldDB" id="A0A5A5T9C1"/>
<dbReference type="Proteomes" id="UP000322530">
    <property type="component" value="Unassembled WGS sequence"/>
</dbReference>
<reference evidence="1 2" key="1">
    <citation type="submission" date="2019-01" db="EMBL/GenBank/DDBJ databases">
        <title>Draft genome sequence of Dictyobacter sp. Uno17.</title>
        <authorList>
            <person name="Wang C.M."/>
            <person name="Zheng Y."/>
            <person name="Sakai Y."/>
            <person name="Abe K."/>
            <person name="Yokota A."/>
            <person name="Yabe S."/>
        </authorList>
    </citation>
    <scope>NUCLEOTIDE SEQUENCE [LARGE SCALE GENOMIC DNA]</scope>
    <source>
        <strain evidence="1 2">Uno17</strain>
    </source>
</reference>
<proteinExistence type="predicted"/>
<comment type="caution">
    <text evidence="1">The sequence shown here is derived from an EMBL/GenBank/DDBJ whole genome shotgun (WGS) entry which is preliminary data.</text>
</comment>
<protein>
    <submittedName>
        <fullName evidence="1">Uncharacterized protein</fullName>
    </submittedName>
</protein>
<gene>
    <name evidence="1" type="ORF">KDI_16540</name>
</gene>
<sequence>MTFHYIVSVWPDGCPDPNVYPPKLVVALEVRVSTNEAPTVQSLVQMVLSSYDIPVAKVVRVVDSAGAVAHVWNPLNTSTF</sequence>
<accession>A0A5A5T9C1</accession>
<dbReference type="RefSeq" id="WP_149401085.1">
    <property type="nucleotide sequence ID" value="NZ_BIXY01000018.1"/>
</dbReference>
<evidence type="ECO:0000313" key="1">
    <source>
        <dbReference type="EMBL" id="GCF08090.1"/>
    </source>
</evidence>